<keyword evidence="2" id="KW-1185">Reference proteome</keyword>
<reference evidence="1 2" key="1">
    <citation type="submission" date="2014-06" db="EMBL/GenBank/DDBJ databases">
        <authorList>
            <person name="Swart Estienne"/>
        </authorList>
    </citation>
    <scope>NUCLEOTIDE SEQUENCE [LARGE SCALE GENOMIC DNA]</scope>
    <source>
        <strain evidence="1 2">130c</strain>
    </source>
</reference>
<dbReference type="EMBL" id="CCKQ01004956">
    <property type="protein sequence ID" value="CDW76105.1"/>
    <property type="molecule type" value="Genomic_DNA"/>
</dbReference>
<evidence type="ECO:0000313" key="2">
    <source>
        <dbReference type="Proteomes" id="UP000039865"/>
    </source>
</evidence>
<dbReference type="Proteomes" id="UP000039865">
    <property type="component" value="Unassembled WGS sequence"/>
</dbReference>
<accession>A0A078A1V5</accession>
<sequence length="532" mass="63083">MFLTNQPFKRPWEDQENKTHVKVDFNCLLIYFQDWHYYKAQTNLWLNPHRTSKQMAKFYHQGDQLFNEIHYSDEELLRIQMMEENHSKRLYHQDQIQSSQERLANRKLERELQFKSKQSVFTTDDANIEEVVSQDPYLTSEMTMKRSVSFKDPTKTYNVESATWSLINHCPTKQLDKFIRPRIVEMDAQGCDRIIQRINEDRQMSDIQKEYFQRNRQKIREKFLERTQQLEHLQHKSGQRLVKGDSQNNFSVGLAQLQLFKNSQIKMIQPTQDQLYRTTSSFNLQNQGTMNSNNQNFANRITVLAQPKQDYETNNIFKHQEFRGLLHSDHEEALKNCTSTNKAKRSASQRFMTAPTLNGKTSFGSLKSDLKITTATKELFPIPELKTPQNYMLSTLKGSSQQSLRSNETLSSYIRYGYDNHQTKKPYADNVNPIFSKNGKRLTHIKSEAEIQKFHHESELDQFKPDERMVVLEEMKQLNEVDRITNQSKKRRRNRYPRTALDQALNYHKSFQEHLASKKQQQMNQDDNLPNI</sequence>
<name>A0A078A1V5_STYLE</name>
<protein>
    <submittedName>
        <fullName evidence="1">Uncharacterized protein</fullName>
    </submittedName>
</protein>
<gene>
    <name evidence="1" type="primary">Contig15583.g16604</name>
    <name evidence="1" type="ORF">STYLEM_5101</name>
</gene>
<proteinExistence type="predicted"/>
<dbReference type="AlphaFoldDB" id="A0A078A1V5"/>
<organism evidence="1 2">
    <name type="scientific">Stylonychia lemnae</name>
    <name type="common">Ciliate</name>
    <dbReference type="NCBI Taxonomy" id="5949"/>
    <lineage>
        <taxon>Eukaryota</taxon>
        <taxon>Sar</taxon>
        <taxon>Alveolata</taxon>
        <taxon>Ciliophora</taxon>
        <taxon>Intramacronucleata</taxon>
        <taxon>Spirotrichea</taxon>
        <taxon>Stichotrichia</taxon>
        <taxon>Sporadotrichida</taxon>
        <taxon>Oxytrichidae</taxon>
        <taxon>Stylonychinae</taxon>
        <taxon>Stylonychia</taxon>
    </lineage>
</organism>
<dbReference type="InParanoid" id="A0A078A1V5"/>
<dbReference type="OrthoDB" id="324047at2759"/>
<evidence type="ECO:0000313" key="1">
    <source>
        <dbReference type="EMBL" id="CDW76105.1"/>
    </source>
</evidence>